<evidence type="ECO:0000313" key="3">
    <source>
        <dbReference type="EMBL" id="GMS90187.1"/>
    </source>
</evidence>
<dbReference type="Gene3D" id="2.10.60.10">
    <property type="entry name" value="CD59"/>
    <property type="match status" value="1"/>
</dbReference>
<dbReference type="EMBL" id="BTSX01000003">
    <property type="protein sequence ID" value="GMS90187.1"/>
    <property type="molecule type" value="Genomic_DNA"/>
</dbReference>
<dbReference type="PANTHER" id="PTHR34721">
    <property type="entry name" value="PROTEIN CBG09734"/>
    <property type="match status" value="1"/>
</dbReference>
<name>A0AAV5T5D9_9BILA</name>
<evidence type="ECO:0000256" key="1">
    <source>
        <dbReference type="SAM" id="SignalP"/>
    </source>
</evidence>
<feature type="signal peptide" evidence="1">
    <location>
        <begin position="1"/>
        <end position="27"/>
    </location>
</feature>
<dbReference type="InterPro" id="IPR035076">
    <property type="entry name" value="Toxin/TOLIP"/>
</dbReference>
<dbReference type="AlphaFoldDB" id="A0AAV5T5D9"/>
<feature type="non-terminal residue" evidence="3">
    <location>
        <position position="204"/>
    </location>
</feature>
<gene>
    <name evidence="3" type="ORF">PENTCL1PPCAC_12362</name>
</gene>
<evidence type="ECO:0000259" key="2">
    <source>
        <dbReference type="Pfam" id="PF00087"/>
    </source>
</evidence>
<dbReference type="SUPFAM" id="SSF57302">
    <property type="entry name" value="Snake toxin-like"/>
    <property type="match status" value="1"/>
</dbReference>
<dbReference type="Pfam" id="PF00087">
    <property type="entry name" value="Toxin_TOLIP"/>
    <property type="match status" value="1"/>
</dbReference>
<accession>A0AAV5T5D9</accession>
<proteinExistence type="predicted"/>
<feature type="domain" description="Snake toxin/toxin-like" evidence="2">
    <location>
        <begin position="114"/>
        <end position="184"/>
    </location>
</feature>
<reference evidence="3" key="1">
    <citation type="submission" date="2023-10" db="EMBL/GenBank/DDBJ databases">
        <title>Genome assembly of Pristionchus species.</title>
        <authorList>
            <person name="Yoshida K."/>
            <person name="Sommer R.J."/>
        </authorList>
    </citation>
    <scope>NUCLEOTIDE SEQUENCE</scope>
    <source>
        <strain evidence="3">RS0144</strain>
    </source>
</reference>
<organism evidence="3 4">
    <name type="scientific">Pristionchus entomophagus</name>
    <dbReference type="NCBI Taxonomy" id="358040"/>
    <lineage>
        <taxon>Eukaryota</taxon>
        <taxon>Metazoa</taxon>
        <taxon>Ecdysozoa</taxon>
        <taxon>Nematoda</taxon>
        <taxon>Chromadorea</taxon>
        <taxon>Rhabditida</taxon>
        <taxon>Rhabditina</taxon>
        <taxon>Diplogasteromorpha</taxon>
        <taxon>Diplogasteroidea</taxon>
        <taxon>Neodiplogasteridae</taxon>
        <taxon>Pristionchus</taxon>
    </lineage>
</organism>
<feature type="chain" id="PRO_5043439530" description="Snake toxin/toxin-like domain-containing protein" evidence="1">
    <location>
        <begin position="28"/>
        <end position="204"/>
    </location>
</feature>
<comment type="caution">
    <text evidence="3">The sequence shown here is derived from an EMBL/GenBank/DDBJ whole genome shotgun (WGS) entry which is preliminary data.</text>
</comment>
<evidence type="ECO:0000313" key="4">
    <source>
        <dbReference type="Proteomes" id="UP001432027"/>
    </source>
</evidence>
<protein>
    <recommendedName>
        <fullName evidence="2">Snake toxin/toxin-like domain-containing protein</fullName>
    </recommendedName>
</protein>
<sequence>FSANNVVVPVIMQLPILILLGVSASSALECILGGSADGVGSFTPIQCYLNAIRFLQSDVSVLGSLSIVKNCDAGFICKEEGVFDQPGGTIFCCTTDDCNGDKPEPTKPAIFTFECFTGVSVNNNGAFIPTSCLAGEQYCFTMDVTLLGVHTVTRSCDPGFICKGEGLFDQYGGHIFCCRGKDCNSASRMSLLMTILAAAAAIWQ</sequence>
<keyword evidence="1" id="KW-0732">Signal</keyword>
<dbReference type="Proteomes" id="UP001432027">
    <property type="component" value="Unassembled WGS sequence"/>
</dbReference>
<dbReference type="PANTHER" id="PTHR34721:SF3">
    <property type="entry name" value="ACTIVIN_RECP DOMAIN-CONTAINING PROTEIN-RELATED"/>
    <property type="match status" value="1"/>
</dbReference>
<keyword evidence="4" id="KW-1185">Reference proteome</keyword>
<feature type="non-terminal residue" evidence="3">
    <location>
        <position position="1"/>
    </location>
</feature>
<dbReference type="InterPro" id="IPR045860">
    <property type="entry name" value="Snake_toxin-like_sf"/>
</dbReference>